<feature type="domain" description="Glycosyl transferase family 1" evidence="3">
    <location>
        <begin position="231"/>
        <end position="398"/>
    </location>
</feature>
<dbReference type="Pfam" id="PF00534">
    <property type="entry name" value="Glycos_transf_1"/>
    <property type="match status" value="1"/>
</dbReference>
<evidence type="ECO:0000256" key="1">
    <source>
        <dbReference type="ARBA" id="ARBA00022679"/>
    </source>
</evidence>
<dbReference type="CDD" id="cd03801">
    <property type="entry name" value="GT4_PimA-like"/>
    <property type="match status" value="1"/>
</dbReference>
<evidence type="ECO:0000313" key="6">
    <source>
        <dbReference type="Proteomes" id="UP001163082"/>
    </source>
</evidence>
<organism evidence="5 6">
    <name type="scientific">Halomonas qaidamensis</name>
    <dbReference type="NCBI Taxonomy" id="2866211"/>
    <lineage>
        <taxon>Bacteria</taxon>
        <taxon>Pseudomonadati</taxon>
        <taxon>Pseudomonadota</taxon>
        <taxon>Gammaproteobacteria</taxon>
        <taxon>Oceanospirillales</taxon>
        <taxon>Halomonadaceae</taxon>
        <taxon>Halomonas</taxon>
    </lineage>
</organism>
<protein>
    <submittedName>
        <fullName evidence="5">Glycosyltransferase</fullName>
    </submittedName>
</protein>
<dbReference type="RefSeq" id="WP_264428498.1">
    <property type="nucleotide sequence ID" value="NZ_CP080627.1"/>
</dbReference>
<evidence type="ECO:0000259" key="3">
    <source>
        <dbReference type="Pfam" id="PF00534"/>
    </source>
</evidence>
<proteinExistence type="predicted"/>
<dbReference type="PANTHER" id="PTHR46401">
    <property type="entry name" value="GLYCOSYLTRANSFERASE WBBK-RELATED"/>
    <property type="match status" value="1"/>
</dbReference>
<evidence type="ECO:0000313" key="5">
    <source>
        <dbReference type="EMBL" id="UYV18048.1"/>
    </source>
</evidence>
<dbReference type="SUPFAM" id="SSF53756">
    <property type="entry name" value="UDP-Glycosyltransferase/glycogen phosphorylase"/>
    <property type="match status" value="3"/>
</dbReference>
<dbReference type="Gene3D" id="3.40.50.2000">
    <property type="entry name" value="Glycogen Phosphorylase B"/>
    <property type="match status" value="4"/>
</dbReference>
<accession>A0ABY6JLJ3</accession>
<feature type="region of interest" description="Disordered" evidence="2">
    <location>
        <begin position="431"/>
        <end position="451"/>
    </location>
</feature>
<dbReference type="PANTHER" id="PTHR46401:SF2">
    <property type="entry name" value="GLYCOSYLTRANSFERASE WBBK-RELATED"/>
    <property type="match status" value="1"/>
</dbReference>
<keyword evidence="6" id="KW-1185">Reference proteome</keyword>
<dbReference type="InterPro" id="IPR028098">
    <property type="entry name" value="Glyco_trans_4-like_N"/>
</dbReference>
<gene>
    <name evidence="5" type="ORF">K1Y77_11175</name>
</gene>
<keyword evidence="1" id="KW-0808">Transferase</keyword>
<dbReference type="InterPro" id="IPR001296">
    <property type="entry name" value="Glyco_trans_1"/>
</dbReference>
<dbReference type="EMBL" id="CP080627">
    <property type="protein sequence ID" value="UYV18048.1"/>
    <property type="molecule type" value="Genomic_DNA"/>
</dbReference>
<reference evidence="5 6" key="1">
    <citation type="journal article" date="2022" name="Antonie Van Leeuwenhoek">
        <title>Whole genome sequencing of the halophilic Halomonas qaidamensis XH36, a novel species strain with high ectoine production.</title>
        <authorList>
            <person name="Zhang T."/>
            <person name="Cui T."/>
            <person name="Cao Y."/>
            <person name="Li Y."/>
            <person name="Li F."/>
            <person name="Zhu D."/>
            <person name="Xing J."/>
        </authorList>
    </citation>
    <scope>NUCLEOTIDE SEQUENCE [LARGE SCALE GENOMIC DNA]</scope>
    <source>
        <strain evidence="5 6">XH36</strain>
    </source>
</reference>
<feature type="domain" description="Glycosyltransferase subfamily 4-like N-terminal" evidence="4">
    <location>
        <begin position="40"/>
        <end position="218"/>
    </location>
</feature>
<sequence>MDELLSYASTLAEKPAYPINAPIQGRIAYVVSHGQTYASNGYAIRTQGIAQALNQHGFETLCFVRPGRPWELHAESKVAPESTIEGVRYIHTRWQNDKAPVGNKERLEANVKKYVELFKVYRPSAVLAASNHAVGLPAWIAAKHLGLPFYNEVRGFWELSRAAREAEYKNTAAFKLEAERDAFVAKQAQTVFTLSKPMKDELVKRGVKASNIALVPNGVSQLPNIKPVSPALKKKLGITDDEKVIGYIGSFSAYEGLEVLLDACTQLVAAGEKLKLLLVGDDQPITTVVSDSNEQDSNGQVGKAEQARWLIQVGRVPHDQVADYYSLIDSVVIPRKPLAVCKLVPPMKAAEALAHGKRLVVSGVAPLAEYADKYEGVVSFEAGSAASLATALQESLKLSAPKPSTELLFSVHTKAMVKALKVEIEQKAAVETPADPVESAQTEPKSKAPAKLVSAAEPKLASRPVDKTVVVEPVTCTLIDTQQLEITEIEVRAPGAILELSAEVAYRLARSITSRKALLLFEFLDKFGKAKKKVVGLGVSGVFKKPFIYLNHNASKLGDNLRKVAEIAVPDDVVLIRIAAAGFGLKHKEAVHLKVEGQLRYSDAGSGEHEPTYSKTAREELGRLRNDNNLLNRKVIKLSIDAEDFSPLQLQGLYNSFTEIKRSVASIVAVIKPGSRYSEVYALWKDCEGAYVDRNDEFANEQFDLAIVGGVEAKPTNAESIVAADNFSEFCKVAKHLYTPLKHHAVYFAYSEPDKLNNGYHKRTKYLSESFLELGYSIPVISYKSNRFALKEGITFIPDDDKLIELILLWITPRVVIAASNHENASRIIPLKDRLGFEFVYEMRGLWHETFSAKMQEISSEHDVENDKFYLKSKQQELDVVKQSDKVVFISPEMRDYVAKDLPERQLIAFVAGNGVLPKAKHEVSQHKASRSPFVIGYFGAITYYEGINFLLETVKELAEEGAHDIEVLLIGNNSITQKWVLDIDKYPFARHEGFKQDIAKEYPRVNLFVIPRKPYAVCHTVEPLKPFEYFASGLPLLMSDCAALNRVAGYGENCLTFKAGDKESFKEKIKEVKEKGYPAEKIANAINYVKESRRWKDIAQGYANFLGLSKRKSVYFLYGDKWWVSAKWSGATVNLINEMIMIAVNYDVYYNDVFVNDLIDEQGVFDEKAFSNRCSKEIGKKNRKMSKYLSKIMLPSRDYAAIFYRSGGDEKFVKFFIEELPEPKIYSHNYVKEIWTSSFVGFQNETAAQFAKEMALNKFGDDGTLSYGEIDVTPKKTFIRFQGGVTQRPSIREINNLEMRSGLKRKLGSEFIVGVIGTIYEGTYPDSLIKVVEELREKYPEKNIQVVFYTINVLKALPEKDWIHVTSFEKSEQAKALLQLDVIVNTWKANAQLFSGSNKNLDAVNFGIPLITAKTPSYVEQLGRHYPLFHDFENTVGRLSDTNEAKLYNLIESCFTPSFVEQVRSYLLFRREFLSKKVVSQLYEDQVYALHKKKVLITAQNFNVGGVQKYSMQMLEALSNCEVTIAVDEAVKEEKLSQAMQWCSNLKVVLFQGHDFNKDKYDIAFMNSFPVDEEPLRLLTSALHDNGCEIYPIVHTDIHRFTKNIAHDLDKHAGIITVANVIISKLEENTGVKLAQKSHLITPVLDSDRAPRQYASPKTERSRKVGYFGRMVGIKGIEFLVKSFLKFSKDSGSDYELHLYGPIGQPYLGKYLEKVVSGQGSGKVFLHNQEISPDERVGILQDLDALIYTTAMDGLPYTFLEAMELGTPVLSTGVGGIKHLIRDEENGMLFDFPDLYVKDLEEKDPYGALLRKMKEHEELYYKEFFRVMSKFTSNDALFFKMSQSAIEVANNRFSKSDMTTKIKSIVY</sequence>
<evidence type="ECO:0000259" key="4">
    <source>
        <dbReference type="Pfam" id="PF13579"/>
    </source>
</evidence>
<name>A0ABY6JLJ3_9GAMM</name>
<dbReference type="Pfam" id="PF13579">
    <property type="entry name" value="Glyco_trans_4_4"/>
    <property type="match status" value="1"/>
</dbReference>
<dbReference type="Proteomes" id="UP001163082">
    <property type="component" value="Chromosome"/>
</dbReference>
<evidence type="ECO:0000256" key="2">
    <source>
        <dbReference type="SAM" id="MobiDB-lite"/>
    </source>
</evidence>
<dbReference type="Pfam" id="PF13692">
    <property type="entry name" value="Glyco_trans_1_4"/>
    <property type="match status" value="2"/>
</dbReference>